<protein>
    <submittedName>
        <fullName evidence="5">Helix-turn-helix transcriptional regulator</fullName>
    </submittedName>
</protein>
<evidence type="ECO:0000259" key="4">
    <source>
        <dbReference type="PROSITE" id="PS01124"/>
    </source>
</evidence>
<dbReference type="Proteomes" id="UP000663400">
    <property type="component" value="Chromosome"/>
</dbReference>
<dbReference type="InterPro" id="IPR018062">
    <property type="entry name" value="HTH_AraC-typ_CS"/>
</dbReference>
<dbReference type="SUPFAM" id="SSF46689">
    <property type="entry name" value="Homeodomain-like"/>
    <property type="match status" value="2"/>
</dbReference>
<dbReference type="InterPro" id="IPR018060">
    <property type="entry name" value="HTH_AraC"/>
</dbReference>
<evidence type="ECO:0000256" key="2">
    <source>
        <dbReference type="ARBA" id="ARBA00023125"/>
    </source>
</evidence>
<accession>A0ABX7RAC2</accession>
<gene>
    <name evidence="5" type="ORF">HIV01_011950</name>
</gene>
<evidence type="ECO:0000256" key="1">
    <source>
        <dbReference type="ARBA" id="ARBA00023015"/>
    </source>
</evidence>
<dbReference type="InterPro" id="IPR050204">
    <property type="entry name" value="AraC_XylS_family_regulators"/>
</dbReference>
<evidence type="ECO:0000256" key="3">
    <source>
        <dbReference type="ARBA" id="ARBA00023163"/>
    </source>
</evidence>
<keyword evidence="6" id="KW-1185">Reference proteome</keyword>
<dbReference type="PROSITE" id="PS00041">
    <property type="entry name" value="HTH_ARAC_FAMILY_1"/>
    <property type="match status" value="1"/>
</dbReference>
<dbReference type="Gene3D" id="1.10.10.60">
    <property type="entry name" value="Homeodomain-like"/>
    <property type="match status" value="2"/>
</dbReference>
<dbReference type="EMBL" id="CP071517">
    <property type="protein sequence ID" value="QSX73934.1"/>
    <property type="molecule type" value="Genomic_DNA"/>
</dbReference>
<dbReference type="PROSITE" id="PS01124">
    <property type="entry name" value="HTH_ARAC_FAMILY_2"/>
    <property type="match status" value="1"/>
</dbReference>
<evidence type="ECO:0000313" key="6">
    <source>
        <dbReference type="Proteomes" id="UP000663400"/>
    </source>
</evidence>
<dbReference type="RefSeq" id="WP_200607383.1">
    <property type="nucleotide sequence ID" value="NZ_CP071517.1"/>
</dbReference>
<keyword evidence="1" id="KW-0805">Transcription regulation</keyword>
<keyword evidence="2" id="KW-0238">DNA-binding</keyword>
<evidence type="ECO:0000313" key="5">
    <source>
        <dbReference type="EMBL" id="QSX73934.1"/>
    </source>
</evidence>
<dbReference type="PANTHER" id="PTHR46796">
    <property type="entry name" value="HTH-TYPE TRANSCRIPTIONAL ACTIVATOR RHAS-RELATED"/>
    <property type="match status" value="1"/>
</dbReference>
<organism evidence="5 6">
    <name type="scientific">Lysobacter arenosi</name>
    <dbReference type="NCBI Taxonomy" id="2795387"/>
    <lineage>
        <taxon>Bacteria</taxon>
        <taxon>Pseudomonadati</taxon>
        <taxon>Pseudomonadota</taxon>
        <taxon>Gammaproteobacteria</taxon>
        <taxon>Lysobacterales</taxon>
        <taxon>Lysobacteraceae</taxon>
        <taxon>Lysobacter</taxon>
    </lineage>
</organism>
<reference evidence="5 6" key="1">
    <citation type="submission" date="2021-02" db="EMBL/GenBank/DDBJ databases">
        <title>Lysobacter arenosi sp. nov., isolated from soil of gangwondo yeongwol, south Korea.</title>
        <authorList>
            <person name="Kim K.R."/>
            <person name="Kim K.H."/>
            <person name="Jeon C.O."/>
        </authorList>
    </citation>
    <scope>NUCLEOTIDE SEQUENCE [LARGE SCALE GENOMIC DNA]</scope>
    <source>
        <strain evidence="5 6">R7</strain>
    </source>
</reference>
<name>A0ABX7RAC2_9GAMM</name>
<dbReference type="InterPro" id="IPR009057">
    <property type="entry name" value="Homeodomain-like_sf"/>
</dbReference>
<proteinExistence type="predicted"/>
<dbReference type="SMART" id="SM00342">
    <property type="entry name" value="HTH_ARAC"/>
    <property type="match status" value="1"/>
</dbReference>
<feature type="domain" description="HTH araC/xylS-type" evidence="4">
    <location>
        <begin position="183"/>
        <end position="281"/>
    </location>
</feature>
<sequence>MERKNWADREQLLQLGGATRERARFYGASRMGSIELQCPEMSIWLQMRGASWLESKEGRFRLLAGDWMILAKDSMPVLQAGQQGICIGLTVGEDAVKAMAHFSDFGLHVGRGRMSTEEAGAFARLWRRAARRAGECDGPLRVDPTLRSMFMRLESLQRDQRAALLLCPGSALARKRQVFERMQRAHLYLEGNCHRIVRITELAERAQFSSWYFSKVFVKLYRRTPQEAASSFRLEHAASLLTSTPMTISEVGIASGFDNNCSFARSFRARFGMTASEYRNSPQPFEHTTQTCGTSRARHVAIDRTQHQHNAA</sequence>
<dbReference type="Pfam" id="PF12833">
    <property type="entry name" value="HTH_18"/>
    <property type="match status" value="1"/>
</dbReference>
<dbReference type="PANTHER" id="PTHR46796:SF7">
    <property type="entry name" value="ARAC FAMILY TRANSCRIPTIONAL REGULATOR"/>
    <property type="match status" value="1"/>
</dbReference>
<keyword evidence="3" id="KW-0804">Transcription</keyword>